<accession>A0ACC2VT33</accession>
<organism evidence="1 2">
    <name type="scientific">Naganishia friedmannii</name>
    <dbReference type="NCBI Taxonomy" id="89922"/>
    <lineage>
        <taxon>Eukaryota</taxon>
        <taxon>Fungi</taxon>
        <taxon>Dikarya</taxon>
        <taxon>Basidiomycota</taxon>
        <taxon>Agaricomycotina</taxon>
        <taxon>Tremellomycetes</taxon>
        <taxon>Filobasidiales</taxon>
        <taxon>Filobasidiaceae</taxon>
        <taxon>Naganishia</taxon>
    </lineage>
</organism>
<dbReference type="EMBL" id="JASBWT010000008">
    <property type="protein sequence ID" value="KAJ9102548.1"/>
    <property type="molecule type" value="Genomic_DNA"/>
</dbReference>
<proteinExistence type="predicted"/>
<comment type="caution">
    <text evidence="1">The sequence shown here is derived from an EMBL/GenBank/DDBJ whole genome shotgun (WGS) entry which is preliminary data.</text>
</comment>
<reference evidence="1" key="1">
    <citation type="submission" date="2023-04" db="EMBL/GenBank/DDBJ databases">
        <title>Draft Genome sequencing of Naganishia species isolated from polar environments using Oxford Nanopore Technology.</title>
        <authorList>
            <person name="Leo P."/>
            <person name="Venkateswaran K."/>
        </authorList>
    </citation>
    <scope>NUCLEOTIDE SEQUENCE</scope>
    <source>
        <strain evidence="1">MNA-CCFEE 5423</strain>
    </source>
</reference>
<sequence length="946" mass="101273">MSRQAFGDFLNGNPSSGRGGRGNGMGGRGGRGGGGGGRGRGGKSKQDYSDVPPIDYSAINRQTYKQMDGFAPSSYAANGPNTNPGTPSFRGKNKSRSSPFTPGQSSDTRPGNETPSGGSGAATPHFGLGFGFNGGGGRGRGAWNPIASVMRGRGNGRMKGRMADLEAADLRNMMAPVFVKAGTLFTEKELEGDPIEASKPVRVDDGDMVVDDTVPGDHDSAVEFQIIEQPTLAHSTESVSSETVASTSEQPIIDLTHEETAVVVTAAETSGTDLMLSRTMDEVRIDDNVIGIEEETLVVEMAEALADDELVAVEEPFADEEPLAGEESRMEEEPEEALFFVDDAPAASRSAEATSQILFNTSKGGPLIGEKESSEDEEEEEIIFVARKFAKPEPISLPSDQVSSKPTRHPATSGKSSGPGYMSVASGSRPVATKSETSKMHGKTKSKQKKLDRKSRREGRIRKTEGLPRVGDSDIDWGSDGPPGHHQEIQEILSGSEEEDAPVLAGLGSRIRRDEQAIMQDYVQNAFGSGNQGGSGVQGDEEIDMDALARFANGVQHPQHITLDDIADQKMHQQEDEDEGWVDSSGSELSDDDEDQGETSGVRPNMVEIAPGLFAQVIPDDGSDEEDALSEDAASLELEEILDDTSDDEMTGDALDAEDILKSGNRKQRNKVFKSIHNGDFGDDWDLSPAPKGKKAKMQGVPAGLQSQWEKDRQKKADKKKQRELDRLEAAMSLYPASKKGKGKGKKGKPRFGFDDVDSEDDDMNPGRKRGIQPVTDLGSLNQEIRKFIRDSGKTTMTLPPMEKFSRKRVHELASCYSLKSQSKGKGRGRFPILIKTSFSSVEVNEHKINQIVGINTPGKFFKAKYGSNSGKGPSLPGNASRSGAAVRHNEGDAVGHGASAIGSENMGHRLLSKMGWSQGDRIGLSGGLEAPIVAFVKTTKLGLGA</sequence>
<gene>
    <name evidence="1" type="ORF">QFC21_002949</name>
</gene>
<dbReference type="Proteomes" id="UP001227268">
    <property type="component" value="Unassembled WGS sequence"/>
</dbReference>
<protein>
    <submittedName>
        <fullName evidence="1">Uncharacterized protein</fullName>
    </submittedName>
</protein>
<name>A0ACC2VT33_9TREE</name>
<keyword evidence="2" id="KW-1185">Reference proteome</keyword>
<evidence type="ECO:0000313" key="2">
    <source>
        <dbReference type="Proteomes" id="UP001227268"/>
    </source>
</evidence>
<evidence type="ECO:0000313" key="1">
    <source>
        <dbReference type="EMBL" id="KAJ9102548.1"/>
    </source>
</evidence>